<dbReference type="CDD" id="cd00761">
    <property type="entry name" value="Glyco_tranf_GTA_type"/>
    <property type="match status" value="1"/>
</dbReference>
<dbReference type="InterPro" id="IPR001173">
    <property type="entry name" value="Glyco_trans_2-like"/>
</dbReference>
<evidence type="ECO:0000313" key="5">
    <source>
        <dbReference type="Proteomes" id="UP000266615"/>
    </source>
</evidence>
<sequence>MSASEPLVSIVIPVFDGKQHLAECLDSVRHQSYWKLEIVVVNDGSTDGTERILSEAEQQDDRIVAIHRFNGGVSTARNAGLDAATGQWVMFVDADDIMHDRLLVETIVRAGEPNVDLIWFEATSDKLPSTGGNQALGRAEGPESLASRAQDFALDGASLAELIASESLNALWDKAYRREAIVRRHCRFREGIRMGEDLLFNLAYARLDARVRSIPITGYFYRRTNTESATRRYLPQKYTDLMAVSDDVCAWAHRLGVNEVRGAAEYIRAKNVISCIRDLHHEDCELSYQERLATAQCYKSRVPTVRAHGIGTKRRLLGEVYNFLGFRTVFHLTRLLLQYR</sequence>
<dbReference type="AlphaFoldDB" id="A0A3A4F188"/>
<keyword evidence="2 4" id="KW-0808">Transferase</keyword>
<name>A0A3A4F188_9MICC</name>
<feature type="domain" description="Glycosyltransferase 2-like" evidence="3">
    <location>
        <begin position="9"/>
        <end position="124"/>
    </location>
</feature>
<evidence type="ECO:0000313" key="4">
    <source>
        <dbReference type="EMBL" id="RJN31606.1"/>
    </source>
</evidence>
<dbReference type="Gene3D" id="3.90.550.10">
    <property type="entry name" value="Spore Coat Polysaccharide Biosynthesis Protein SpsA, Chain A"/>
    <property type="match status" value="1"/>
</dbReference>
<evidence type="ECO:0000259" key="3">
    <source>
        <dbReference type="Pfam" id="PF00535"/>
    </source>
</evidence>
<comment type="caution">
    <text evidence="4">The sequence shown here is derived from an EMBL/GenBank/DDBJ whole genome shotgun (WGS) entry which is preliminary data.</text>
</comment>
<dbReference type="OrthoDB" id="3226099at2"/>
<protein>
    <submittedName>
        <fullName evidence="4">Glycosyltransferase</fullName>
    </submittedName>
</protein>
<dbReference type="GO" id="GO:0016757">
    <property type="term" value="F:glycosyltransferase activity"/>
    <property type="evidence" value="ECO:0007669"/>
    <property type="project" value="UniProtKB-KW"/>
</dbReference>
<dbReference type="EMBL" id="QYZP01000002">
    <property type="protein sequence ID" value="RJN31606.1"/>
    <property type="molecule type" value="Genomic_DNA"/>
</dbReference>
<evidence type="ECO:0000256" key="1">
    <source>
        <dbReference type="ARBA" id="ARBA00022676"/>
    </source>
</evidence>
<dbReference type="Pfam" id="PF00535">
    <property type="entry name" value="Glycos_transf_2"/>
    <property type="match status" value="1"/>
</dbReference>
<keyword evidence="5" id="KW-1185">Reference proteome</keyword>
<proteinExistence type="predicted"/>
<dbReference type="PANTHER" id="PTHR22916:SF51">
    <property type="entry name" value="GLYCOSYLTRANSFERASE EPSH-RELATED"/>
    <property type="match status" value="1"/>
</dbReference>
<organism evidence="4 5">
    <name type="scientific">Nesterenkonia natronophila</name>
    <dbReference type="NCBI Taxonomy" id="2174932"/>
    <lineage>
        <taxon>Bacteria</taxon>
        <taxon>Bacillati</taxon>
        <taxon>Actinomycetota</taxon>
        <taxon>Actinomycetes</taxon>
        <taxon>Micrococcales</taxon>
        <taxon>Micrococcaceae</taxon>
        <taxon>Nesterenkonia</taxon>
    </lineage>
</organism>
<reference evidence="4 5" key="1">
    <citation type="submission" date="2018-09" db="EMBL/GenBank/DDBJ databases">
        <title>Nesterenkonia natronophila sp. nov., an alkaliphilic actinobacteriume isolated from a soda lake, and emended description of the genus Nesterenkonia.</title>
        <authorList>
            <person name="Menes R.J."/>
            <person name="Iriarte A."/>
        </authorList>
    </citation>
    <scope>NUCLEOTIDE SEQUENCE [LARGE SCALE GENOMIC DNA]</scope>
    <source>
        <strain evidence="4 5">M8</strain>
    </source>
</reference>
<gene>
    <name evidence="4" type="ORF">D3250_05495</name>
</gene>
<dbReference type="InterPro" id="IPR029044">
    <property type="entry name" value="Nucleotide-diphossugar_trans"/>
</dbReference>
<dbReference type="RefSeq" id="WP_119902393.1">
    <property type="nucleotide sequence ID" value="NZ_QYZP01000002.1"/>
</dbReference>
<dbReference type="PANTHER" id="PTHR22916">
    <property type="entry name" value="GLYCOSYLTRANSFERASE"/>
    <property type="match status" value="1"/>
</dbReference>
<dbReference type="Proteomes" id="UP000266615">
    <property type="component" value="Unassembled WGS sequence"/>
</dbReference>
<keyword evidence="1" id="KW-0328">Glycosyltransferase</keyword>
<evidence type="ECO:0000256" key="2">
    <source>
        <dbReference type="ARBA" id="ARBA00022679"/>
    </source>
</evidence>
<accession>A0A3A4F188</accession>
<dbReference type="SUPFAM" id="SSF53448">
    <property type="entry name" value="Nucleotide-diphospho-sugar transferases"/>
    <property type="match status" value="1"/>
</dbReference>